<keyword evidence="2" id="KW-1133">Transmembrane helix</keyword>
<dbReference type="AlphaFoldDB" id="A0A7X5R287"/>
<evidence type="ECO:0000256" key="2">
    <source>
        <dbReference type="SAM" id="Phobius"/>
    </source>
</evidence>
<feature type="transmembrane region" description="Helical" evidence="2">
    <location>
        <begin position="169"/>
        <end position="189"/>
    </location>
</feature>
<evidence type="ECO:0000313" key="3">
    <source>
        <dbReference type="EMBL" id="NIH54259.1"/>
    </source>
</evidence>
<comment type="caution">
    <text evidence="3">The sequence shown here is derived from an EMBL/GenBank/DDBJ whole genome shotgun (WGS) entry which is preliminary data.</text>
</comment>
<proteinExistence type="predicted"/>
<keyword evidence="4" id="KW-1185">Reference proteome</keyword>
<feature type="compositionally biased region" description="Low complexity" evidence="1">
    <location>
        <begin position="332"/>
        <end position="348"/>
    </location>
</feature>
<name>A0A7X5R287_9MICO</name>
<feature type="transmembrane region" description="Helical" evidence="2">
    <location>
        <begin position="129"/>
        <end position="157"/>
    </location>
</feature>
<sequence>MTQHQQPPFGHEPNPQFAQQPAQPQHQQQTQPPATSQQRTLTTFLKVSIVLLVIVSVASIALLFVGDFDGRFVRVFSTLGLFAAFTLFTALDTRIGKNSEWYAPLALIGNTYMLGLSLIIIWITKNDEYLLFVGILWYCVVVIGVTRLVIFAADWLLRLTAGSSSVLTRFAFTTGVLSILSGIMFTAPLGIQAFDVEVSELYWRIAVAVLILTGLFFAITMLLQWYFNADVRAEKRAAQQQQAAAFNQARAGARFAYQPIQGQGAPMPQPYAPIPQQQGYPQQGMPPQGMPQQGMPPQGMPQQGMPPQGYGQPQPMMPPQAFPGQPVPQPGQPQQQPGNAQPGHQPPA</sequence>
<feature type="transmembrane region" description="Helical" evidence="2">
    <location>
        <begin position="44"/>
        <end position="66"/>
    </location>
</feature>
<feature type="compositionally biased region" description="Low complexity" evidence="1">
    <location>
        <begin position="274"/>
        <end position="314"/>
    </location>
</feature>
<keyword evidence="2" id="KW-0472">Membrane</keyword>
<protein>
    <submittedName>
        <fullName evidence="3">Uncharacterized protein</fullName>
    </submittedName>
</protein>
<feature type="region of interest" description="Disordered" evidence="1">
    <location>
        <begin position="1"/>
        <end position="35"/>
    </location>
</feature>
<organism evidence="3 4">
    <name type="scientific">Lysinibacter cavernae</name>
    <dbReference type="NCBI Taxonomy" id="1640652"/>
    <lineage>
        <taxon>Bacteria</taxon>
        <taxon>Bacillati</taxon>
        <taxon>Actinomycetota</taxon>
        <taxon>Actinomycetes</taxon>
        <taxon>Micrococcales</taxon>
        <taxon>Microbacteriaceae</taxon>
        <taxon>Lysinibacter</taxon>
    </lineage>
</organism>
<dbReference type="RefSeq" id="WP_167150483.1">
    <property type="nucleotide sequence ID" value="NZ_JAAMOX010000002.1"/>
</dbReference>
<feature type="region of interest" description="Disordered" evidence="1">
    <location>
        <begin position="266"/>
        <end position="348"/>
    </location>
</feature>
<feature type="transmembrane region" description="Helical" evidence="2">
    <location>
        <begin position="201"/>
        <end position="227"/>
    </location>
</feature>
<evidence type="ECO:0000313" key="4">
    <source>
        <dbReference type="Proteomes" id="UP000541033"/>
    </source>
</evidence>
<feature type="transmembrane region" description="Helical" evidence="2">
    <location>
        <begin position="72"/>
        <end position="91"/>
    </location>
</feature>
<keyword evidence="2" id="KW-0812">Transmembrane</keyword>
<dbReference type="EMBL" id="JAAMOX010000002">
    <property type="protein sequence ID" value="NIH54259.1"/>
    <property type="molecule type" value="Genomic_DNA"/>
</dbReference>
<feature type="compositionally biased region" description="Pro residues" evidence="1">
    <location>
        <begin position="315"/>
        <end position="331"/>
    </location>
</feature>
<feature type="transmembrane region" description="Helical" evidence="2">
    <location>
        <begin position="103"/>
        <end position="123"/>
    </location>
</feature>
<accession>A0A7X5R287</accession>
<feature type="compositionally biased region" description="Low complexity" evidence="1">
    <location>
        <begin position="13"/>
        <end position="35"/>
    </location>
</feature>
<gene>
    <name evidence="3" type="ORF">FHX76_002155</name>
</gene>
<reference evidence="3 4" key="1">
    <citation type="submission" date="2020-02" db="EMBL/GenBank/DDBJ databases">
        <title>Sequencing the genomes of 1000 actinobacteria strains.</title>
        <authorList>
            <person name="Klenk H.-P."/>
        </authorList>
    </citation>
    <scope>NUCLEOTIDE SEQUENCE [LARGE SCALE GENOMIC DNA]</scope>
    <source>
        <strain evidence="3 4">DSM 27960</strain>
    </source>
</reference>
<dbReference type="Proteomes" id="UP000541033">
    <property type="component" value="Unassembled WGS sequence"/>
</dbReference>
<evidence type="ECO:0000256" key="1">
    <source>
        <dbReference type="SAM" id="MobiDB-lite"/>
    </source>
</evidence>